<feature type="compositionally biased region" description="Basic and acidic residues" evidence="1">
    <location>
        <begin position="217"/>
        <end position="235"/>
    </location>
</feature>
<organism evidence="3">
    <name type="scientific">Arion vulgaris</name>
    <dbReference type="NCBI Taxonomy" id="1028688"/>
    <lineage>
        <taxon>Eukaryota</taxon>
        <taxon>Metazoa</taxon>
        <taxon>Spiralia</taxon>
        <taxon>Lophotrochozoa</taxon>
        <taxon>Mollusca</taxon>
        <taxon>Gastropoda</taxon>
        <taxon>Heterobranchia</taxon>
        <taxon>Euthyneura</taxon>
        <taxon>Panpulmonata</taxon>
        <taxon>Eupulmonata</taxon>
        <taxon>Stylommatophora</taxon>
        <taxon>Helicina</taxon>
        <taxon>Arionoidea</taxon>
        <taxon>Arionidae</taxon>
        <taxon>Arion</taxon>
    </lineage>
</organism>
<feature type="region of interest" description="Disordered" evidence="1">
    <location>
        <begin position="150"/>
        <end position="169"/>
    </location>
</feature>
<dbReference type="EMBL" id="HACG01031042">
    <property type="protein sequence ID" value="CEK77907.1"/>
    <property type="molecule type" value="Transcribed_RNA"/>
</dbReference>
<evidence type="ECO:0000256" key="1">
    <source>
        <dbReference type="SAM" id="MobiDB-lite"/>
    </source>
</evidence>
<feature type="compositionally biased region" description="Basic and acidic residues" evidence="1">
    <location>
        <begin position="40"/>
        <end position="61"/>
    </location>
</feature>
<feature type="compositionally biased region" description="Basic and acidic residues" evidence="1">
    <location>
        <begin position="250"/>
        <end position="268"/>
    </location>
</feature>
<feature type="signal peptide" evidence="2">
    <location>
        <begin position="1"/>
        <end position="24"/>
    </location>
</feature>
<gene>
    <name evidence="3" type="primary">ORF107279</name>
</gene>
<reference evidence="3" key="1">
    <citation type="submission" date="2014-12" db="EMBL/GenBank/DDBJ databases">
        <title>Insight into the proteome of Arion vulgaris.</title>
        <authorList>
            <person name="Aradska J."/>
            <person name="Bulat T."/>
            <person name="Smidak R."/>
            <person name="Sarate P."/>
            <person name="Gangsoo J."/>
            <person name="Sialana F."/>
            <person name="Bilban M."/>
            <person name="Lubec G."/>
        </authorList>
    </citation>
    <scope>NUCLEOTIDE SEQUENCE</scope>
    <source>
        <tissue evidence="3">Skin</tissue>
    </source>
</reference>
<proteinExistence type="predicted"/>
<accession>A0A0B7AB79</accession>
<evidence type="ECO:0000313" key="3">
    <source>
        <dbReference type="EMBL" id="CEK77907.1"/>
    </source>
</evidence>
<protein>
    <submittedName>
        <fullName evidence="3">Uncharacterized protein</fullName>
    </submittedName>
</protein>
<name>A0A0B7AB79_9EUPU</name>
<feature type="compositionally biased region" description="Basic residues" evidence="1">
    <location>
        <begin position="285"/>
        <end position="303"/>
    </location>
</feature>
<feature type="compositionally biased region" description="Polar residues" evidence="1">
    <location>
        <begin position="150"/>
        <end position="166"/>
    </location>
</feature>
<feature type="region of interest" description="Disordered" evidence="1">
    <location>
        <begin position="197"/>
        <end position="338"/>
    </location>
</feature>
<sequence length="338" mass="37956">MKMQWVKILCVLLLVTLLTVDTFAHKKQKKNKKSPAVESSEDKSKKNKRSPEAETTKDKSPKTVSNSKDSENVHPKLKPFPPNRGGKGKHDNKVPDSSHRVPVPTEEIVPELRILHGGPLITEKIHHVHSGEVEIVKHQNESIVKSRNVVNPHSAPNCSAQTSDKSGTTDHLDEIEKDVAALWSQVKAVSQPVHIHVHGGQVSSPGHRNYHSSKGGCHTDKRAEEHQRSGKDKSSEKRKRDRSHSHSHKRFNESDSENRTVNDDEKSYKTHAHGNKTAGYEGHGHSPKSHHHRHHSHDHKHRSLNQSHTGHGHSHKGHDHSHKRLSHSHKGHSHSHKG</sequence>
<keyword evidence="2" id="KW-0732">Signal</keyword>
<dbReference type="AlphaFoldDB" id="A0A0B7AB79"/>
<evidence type="ECO:0000256" key="2">
    <source>
        <dbReference type="SAM" id="SignalP"/>
    </source>
</evidence>
<feature type="region of interest" description="Disordered" evidence="1">
    <location>
        <begin position="25"/>
        <end position="104"/>
    </location>
</feature>
<feature type="compositionally biased region" description="Basic residues" evidence="1">
    <location>
        <begin position="310"/>
        <end position="338"/>
    </location>
</feature>
<feature type="chain" id="PRO_5002127480" evidence="2">
    <location>
        <begin position="25"/>
        <end position="338"/>
    </location>
</feature>
<feature type="compositionally biased region" description="Basic residues" evidence="1">
    <location>
        <begin position="236"/>
        <end position="249"/>
    </location>
</feature>
<feature type="compositionally biased region" description="Basic and acidic residues" evidence="1">
    <location>
        <begin position="88"/>
        <end position="99"/>
    </location>
</feature>
<feature type="non-terminal residue" evidence="3">
    <location>
        <position position="338"/>
    </location>
</feature>